<keyword evidence="1" id="KW-0472">Membrane</keyword>
<sequence>MNQSRLMSLVEAITNVIVGYGVAVVTQILIFPIFGLQTTLGQNLAMGGIFTIVSLLRSFALRRLFNQLAARRGVGDSLPYVQNAVARYTAFRCRQGGR</sequence>
<feature type="transmembrane region" description="Helical" evidence="1">
    <location>
        <begin position="40"/>
        <end position="61"/>
    </location>
</feature>
<dbReference type="EMBL" id="CYSC01000024">
    <property type="protein sequence ID" value="CUH71721.1"/>
    <property type="molecule type" value="Genomic_DNA"/>
</dbReference>
<reference evidence="3 5" key="1">
    <citation type="submission" date="2015-09" db="EMBL/GenBank/DDBJ databases">
        <authorList>
            <consortium name="Swine Surveillance"/>
        </authorList>
    </citation>
    <scope>NUCLEOTIDE SEQUENCE [LARGE SCALE GENOMIC DNA]</scope>
    <source>
        <strain evidence="3 5">5120</strain>
    </source>
</reference>
<organism evidence="3 5">
    <name type="scientific">Thalassovita autumnalis</name>
    <dbReference type="NCBI Taxonomy" id="2072972"/>
    <lineage>
        <taxon>Bacteria</taxon>
        <taxon>Pseudomonadati</taxon>
        <taxon>Pseudomonadota</taxon>
        <taxon>Alphaproteobacteria</taxon>
        <taxon>Rhodobacterales</taxon>
        <taxon>Roseobacteraceae</taxon>
        <taxon>Thalassovita</taxon>
    </lineage>
</organism>
<proteinExistence type="predicted"/>
<keyword evidence="4" id="KW-1185">Reference proteome</keyword>
<keyword evidence="1" id="KW-0812">Transmembrane</keyword>
<dbReference type="EMBL" id="CYSB01000024">
    <property type="protein sequence ID" value="CUH65077.1"/>
    <property type="molecule type" value="Genomic_DNA"/>
</dbReference>
<feature type="transmembrane region" description="Helical" evidence="1">
    <location>
        <begin position="12"/>
        <end position="34"/>
    </location>
</feature>
<evidence type="ECO:0000313" key="4">
    <source>
        <dbReference type="Proteomes" id="UP000051086"/>
    </source>
</evidence>
<gene>
    <name evidence="2" type="ORF">TL5118_01133</name>
    <name evidence="3" type="ORF">TL5120_01511</name>
</gene>
<dbReference type="Pfam" id="PF23858">
    <property type="entry name" value="DUF7220"/>
    <property type="match status" value="1"/>
</dbReference>
<protein>
    <submittedName>
        <fullName evidence="3">Uncharacterized protein</fullName>
    </submittedName>
</protein>
<dbReference type="Proteomes" id="UP000051887">
    <property type="component" value="Unassembled WGS sequence"/>
</dbReference>
<dbReference type="AlphaFoldDB" id="A0A0P1FS57"/>
<evidence type="ECO:0000313" key="3">
    <source>
        <dbReference type="EMBL" id="CUH71721.1"/>
    </source>
</evidence>
<dbReference type="RefSeq" id="WP_370701665.1">
    <property type="nucleotide sequence ID" value="NZ_CYSB01000024.1"/>
</dbReference>
<name>A0A0P1FS57_9RHOB</name>
<evidence type="ECO:0000313" key="2">
    <source>
        <dbReference type="EMBL" id="CUH65077.1"/>
    </source>
</evidence>
<keyword evidence="1" id="KW-1133">Transmembrane helix</keyword>
<accession>A0A0P1FS57</accession>
<evidence type="ECO:0000313" key="5">
    <source>
        <dbReference type="Proteomes" id="UP000051887"/>
    </source>
</evidence>
<dbReference type="InterPro" id="IPR055644">
    <property type="entry name" value="DUF7220"/>
</dbReference>
<dbReference type="Proteomes" id="UP000051086">
    <property type="component" value="Unassembled WGS sequence"/>
</dbReference>
<evidence type="ECO:0000256" key="1">
    <source>
        <dbReference type="SAM" id="Phobius"/>
    </source>
</evidence>
<reference evidence="2 4" key="2">
    <citation type="submission" date="2015-09" db="EMBL/GenBank/DDBJ databases">
        <authorList>
            <person name="Rodrigo-Torres L."/>
            <person name="Arahal D.R."/>
        </authorList>
    </citation>
    <scope>NUCLEOTIDE SEQUENCE [LARGE SCALE GENOMIC DNA]</scope>
    <source>
        <strain evidence="2 4">CECT 5118</strain>
    </source>
</reference>